<dbReference type="EMBL" id="JAPEQW010000002">
    <property type="protein sequence ID" value="MCW8037938.1"/>
    <property type="molecule type" value="Genomic_DNA"/>
</dbReference>
<evidence type="ECO:0000313" key="1">
    <source>
        <dbReference type="EMBL" id="MCW8037938.1"/>
    </source>
</evidence>
<dbReference type="Proteomes" id="UP001209682">
    <property type="component" value="Unassembled WGS sequence"/>
</dbReference>
<evidence type="ECO:0000313" key="2">
    <source>
        <dbReference type="Proteomes" id="UP001209682"/>
    </source>
</evidence>
<sequence length="63" mass="7133">MKLNNLSMGITLVNSEPDKHYPPAVCWQDVEKSLVCQKFAEFMDSWDTETLQIAGRKTEADTA</sequence>
<proteinExistence type="predicted"/>
<keyword evidence="2" id="KW-1185">Reference proteome</keyword>
<gene>
    <name evidence="1" type="ORF">OKC24_01895</name>
</gene>
<name>A0ABT3NEG4_9GAMM</name>
<dbReference type="RefSeq" id="WP_265464656.1">
    <property type="nucleotide sequence ID" value="NZ_JAPEQW010000002.1"/>
</dbReference>
<organism evidence="1 2">
    <name type="scientific">Acinetobacter entericus</name>
    <dbReference type="NCBI Taxonomy" id="2989714"/>
    <lineage>
        <taxon>Bacteria</taxon>
        <taxon>Pseudomonadati</taxon>
        <taxon>Pseudomonadota</taxon>
        <taxon>Gammaproteobacteria</taxon>
        <taxon>Moraxellales</taxon>
        <taxon>Moraxellaceae</taxon>
        <taxon>Acinetobacter</taxon>
    </lineage>
</organism>
<protein>
    <submittedName>
        <fullName evidence="1">Uncharacterized protein</fullName>
    </submittedName>
</protein>
<reference evidence="1 2" key="1">
    <citation type="submission" date="2022-11" db="EMBL/GenBank/DDBJ databases">
        <title>Acinetobacter entericus sp. nov., isolated from the gut of the plastic-eating larvae of the Coleoptera insect Zophobas atratus.</title>
        <authorList>
            <person name="Dong X."/>
            <person name="Yang Y."/>
        </authorList>
    </citation>
    <scope>NUCLEOTIDE SEQUENCE [LARGE SCALE GENOMIC DNA]</scope>
    <source>
        <strain evidence="1 2">BIT-DXN8</strain>
    </source>
</reference>
<comment type="caution">
    <text evidence="1">The sequence shown here is derived from an EMBL/GenBank/DDBJ whole genome shotgun (WGS) entry which is preliminary data.</text>
</comment>
<accession>A0ABT3NEG4</accession>